<organism evidence="8 9">
    <name type="scientific">Astathelohania contejeani</name>
    <dbReference type="NCBI Taxonomy" id="164912"/>
    <lineage>
        <taxon>Eukaryota</taxon>
        <taxon>Fungi</taxon>
        <taxon>Fungi incertae sedis</taxon>
        <taxon>Microsporidia</taxon>
        <taxon>Astathelohaniidae</taxon>
        <taxon>Astathelohania</taxon>
    </lineage>
</organism>
<dbReference type="InterPro" id="IPR035983">
    <property type="entry name" value="Hect_E3_ubiquitin_ligase"/>
</dbReference>
<name>A0ABQ7HZ81_9MICR</name>
<evidence type="ECO:0000256" key="6">
    <source>
        <dbReference type="PROSITE-ProRule" id="PRU00104"/>
    </source>
</evidence>
<dbReference type="Gene3D" id="3.30.2160.10">
    <property type="entry name" value="Hect, E3 ligase catalytic domain"/>
    <property type="match status" value="1"/>
</dbReference>
<evidence type="ECO:0000313" key="9">
    <source>
        <dbReference type="Proteomes" id="UP001516464"/>
    </source>
</evidence>
<evidence type="ECO:0000256" key="2">
    <source>
        <dbReference type="ARBA" id="ARBA00004906"/>
    </source>
</evidence>
<comment type="caution">
    <text evidence="6">Lacks conserved residue(s) required for the propagation of feature annotation.</text>
</comment>
<evidence type="ECO:0000256" key="4">
    <source>
        <dbReference type="ARBA" id="ARBA00022679"/>
    </source>
</evidence>
<dbReference type="SMART" id="SM00119">
    <property type="entry name" value="HECTc"/>
    <property type="match status" value="1"/>
</dbReference>
<dbReference type="PROSITE" id="PS50237">
    <property type="entry name" value="HECT"/>
    <property type="match status" value="1"/>
</dbReference>
<dbReference type="SUPFAM" id="SSF56204">
    <property type="entry name" value="Hect, E3 ligase catalytic domain"/>
    <property type="match status" value="1"/>
</dbReference>
<dbReference type="Gene3D" id="3.90.1750.10">
    <property type="entry name" value="Hect, E3 ligase catalytic domains"/>
    <property type="match status" value="1"/>
</dbReference>
<gene>
    <name evidence="8" type="primary">HECW1</name>
    <name evidence="8" type="ORF">TCON_1355</name>
</gene>
<comment type="caution">
    <text evidence="8">The sequence shown here is derived from an EMBL/GenBank/DDBJ whole genome shotgun (WGS) entry which is preliminary data.</text>
</comment>
<evidence type="ECO:0000256" key="3">
    <source>
        <dbReference type="ARBA" id="ARBA00012485"/>
    </source>
</evidence>
<dbReference type="InterPro" id="IPR000569">
    <property type="entry name" value="HECT_dom"/>
</dbReference>
<keyword evidence="4" id="KW-0808">Transferase</keyword>
<dbReference type="Gene3D" id="3.30.2410.10">
    <property type="entry name" value="Hect, E3 ligase catalytic domain"/>
    <property type="match status" value="1"/>
</dbReference>
<dbReference type="EMBL" id="SBIQ01000087">
    <property type="protein sequence ID" value="KAF7683436.1"/>
    <property type="molecule type" value="Genomic_DNA"/>
</dbReference>
<accession>A0ABQ7HZ81</accession>
<keyword evidence="9" id="KW-1185">Reference proteome</keyword>
<sequence length="403" mass="47450">MFNRLNGSNSSNENYIVKDASSNTLTSNIQIKNNKKCKSIASFYKKINEKNNKIYKIETVDYKTTIDHLSKINTSFKETNLNLVFYNTRNTSYNTNQTNKWLTIAFIELIKKENLLFNCSGINNNIYEPNIFSKSALEKSSDKLQVFGIIIGLFLKYHSCLPYKLPTYFFKLLLDLAVNKNDIMGENYQITKQLNDTKLFLHRKPDNKFAMSTIKKVQLDKEGNLIKTVYWIKNKFFTKKTYKTYVKQMIEYAIPKLRITVAEIKKGFIKVINQEDLNILTAKKLKKLINGSDKELNLNYWKTHANYLKEDGNSNVIKWFWEFIAEYTEKEIREIFFLFTGCKYIPYNNYINSILYLNIIITDINECSIELYSKILRLPRKITKSKFKASFKKMINSLVLENE</sequence>
<reference evidence="8 9" key="1">
    <citation type="submission" date="2019-01" db="EMBL/GenBank/DDBJ databases">
        <title>Genomes sequencing and comparative genomics of infectious freshwater microsporidia, Cucumispora dikerogammari and Thelohania contejeani.</title>
        <authorList>
            <person name="Cormier A."/>
            <person name="Giraud I."/>
            <person name="Wattier R."/>
            <person name="Teixeira M."/>
            <person name="Grandjean F."/>
            <person name="Rigaud T."/>
            <person name="Cordaux R."/>
        </authorList>
    </citation>
    <scope>NUCLEOTIDE SEQUENCE [LARGE SCALE GENOMIC DNA]</scope>
    <source>
        <strain evidence="8">T1</strain>
        <tissue evidence="8">Spores</tissue>
    </source>
</reference>
<comment type="catalytic activity">
    <reaction evidence="1">
        <text>S-ubiquitinyl-[E2 ubiquitin-conjugating enzyme]-L-cysteine + [acceptor protein]-L-lysine = [E2 ubiquitin-conjugating enzyme]-L-cysteine + N(6)-ubiquitinyl-[acceptor protein]-L-lysine.</text>
        <dbReference type="EC" id="2.3.2.26"/>
    </reaction>
</comment>
<dbReference type="Proteomes" id="UP001516464">
    <property type="component" value="Unassembled WGS sequence"/>
</dbReference>
<dbReference type="PANTHER" id="PTHR11254">
    <property type="entry name" value="HECT DOMAIN UBIQUITIN-PROTEIN LIGASE"/>
    <property type="match status" value="1"/>
</dbReference>
<proteinExistence type="predicted"/>
<comment type="pathway">
    <text evidence="2">Protein modification; protein ubiquitination.</text>
</comment>
<evidence type="ECO:0000313" key="8">
    <source>
        <dbReference type="EMBL" id="KAF7683436.1"/>
    </source>
</evidence>
<keyword evidence="5 6" id="KW-0833">Ubl conjugation pathway</keyword>
<dbReference type="EC" id="2.3.2.26" evidence="3"/>
<feature type="domain" description="HECT" evidence="7">
    <location>
        <begin position="98"/>
        <end position="383"/>
    </location>
</feature>
<evidence type="ECO:0000256" key="5">
    <source>
        <dbReference type="ARBA" id="ARBA00022786"/>
    </source>
</evidence>
<dbReference type="PANTHER" id="PTHR11254:SF440">
    <property type="entry name" value="E3 UBIQUITIN-PROTEIN LIGASE NEDD-4"/>
    <property type="match status" value="1"/>
</dbReference>
<dbReference type="InterPro" id="IPR050409">
    <property type="entry name" value="E3_ubiq-protein_ligase"/>
</dbReference>
<evidence type="ECO:0000256" key="1">
    <source>
        <dbReference type="ARBA" id="ARBA00000885"/>
    </source>
</evidence>
<evidence type="ECO:0000259" key="7">
    <source>
        <dbReference type="PROSITE" id="PS50237"/>
    </source>
</evidence>
<dbReference type="Pfam" id="PF00632">
    <property type="entry name" value="HECT"/>
    <property type="match status" value="1"/>
</dbReference>
<protein>
    <recommendedName>
        <fullName evidence="3">HECT-type E3 ubiquitin transferase</fullName>
        <ecNumber evidence="3">2.3.2.26</ecNumber>
    </recommendedName>
</protein>